<accession>A0A6G0HMX2</accession>
<evidence type="ECO:0000313" key="2">
    <source>
        <dbReference type="Proteomes" id="UP000424527"/>
    </source>
</evidence>
<name>A0A6G0HMX2_LARCR</name>
<protein>
    <submittedName>
        <fullName evidence="1">Uncharacterized protein</fullName>
    </submittedName>
</protein>
<organism evidence="1 2">
    <name type="scientific">Larimichthys crocea</name>
    <name type="common">Large yellow croaker</name>
    <name type="synonym">Pseudosciaena crocea</name>
    <dbReference type="NCBI Taxonomy" id="215358"/>
    <lineage>
        <taxon>Eukaryota</taxon>
        <taxon>Metazoa</taxon>
        <taxon>Chordata</taxon>
        <taxon>Craniata</taxon>
        <taxon>Vertebrata</taxon>
        <taxon>Euteleostomi</taxon>
        <taxon>Actinopterygii</taxon>
        <taxon>Neopterygii</taxon>
        <taxon>Teleostei</taxon>
        <taxon>Neoteleostei</taxon>
        <taxon>Acanthomorphata</taxon>
        <taxon>Eupercaria</taxon>
        <taxon>Sciaenidae</taxon>
        <taxon>Larimichthys</taxon>
    </lineage>
</organism>
<reference evidence="1 2" key="1">
    <citation type="submission" date="2019-07" db="EMBL/GenBank/DDBJ databases">
        <title>Chromosome genome assembly for large yellow croaker.</title>
        <authorList>
            <person name="Xiao S."/>
        </authorList>
    </citation>
    <scope>NUCLEOTIDE SEQUENCE [LARGE SCALE GENOMIC DNA]</scope>
    <source>
        <strain evidence="1">JMULYC20181020</strain>
        <tissue evidence="1">Muscle</tissue>
    </source>
</reference>
<keyword evidence="2" id="KW-1185">Reference proteome</keyword>
<comment type="caution">
    <text evidence="1">The sequence shown here is derived from an EMBL/GenBank/DDBJ whole genome shotgun (WGS) entry which is preliminary data.</text>
</comment>
<dbReference type="SUPFAM" id="SSF54001">
    <property type="entry name" value="Cysteine proteinases"/>
    <property type="match status" value="1"/>
</dbReference>
<dbReference type="Proteomes" id="UP000424527">
    <property type="component" value="Unassembled WGS sequence"/>
</dbReference>
<dbReference type="AlphaFoldDB" id="A0A6G0HMX2"/>
<dbReference type="EMBL" id="REGW02000021">
    <property type="protein sequence ID" value="KAE8280598.1"/>
    <property type="molecule type" value="Genomic_DNA"/>
</dbReference>
<evidence type="ECO:0000313" key="1">
    <source>
        <dbReference type="EMBL" id="KAE8280598.1"/>
    </source>
</evidence>
<gene>
    <name evidence="1" type="ORF">D5F01_LYC21161</name>
</gene>
<sequence length="157" mass="17725">MIRKMLISASPPYYTRGGLWAQARAELTAVQWKITWCLGCRTPGPAKRYGAASTTEEEYTNLSLDLLPRGGTVEEMLHHYLKSGGCFSLVSTISHVSYTAGCDVNVAQEDPSDRWFTYNDEEVTETTGKSVCDEQKNISYILFYKRHDQMVGHSSWK</sequence>
<proteinExistence type="predicted"/>
<dbReference type="Gene3D" id="3.90.70.10">
    <property type="entry name" value="Cysteine proteinases"/>
    <property type="match status" value="1"/>
</dbReference>
<dbReference type="InterPro" id="IPR038765">
    <property type="entry name" value="Papain-like_cys_pep_sf"/>
</dbReference>